<dbReference type="PROSITE" id="PS00678">
    <property type="entry name" value="WD_REPEATS_1"/>
    <property type="match status" value="1"/>
</dbReference>
<dbReference type="PANTHER" id="PTHR19848:SF8">
    <property type="entry name" value="F-BOX AND WD REPEAT DOMAIN CONTAINING 7"/>
    <property type="match status" value="1"/>
</dbReference>
<dbReference type="InParanoid" id="G4TZK5"/>
<evidence type="ECO:0000256" key="2">
    <source>
        <dbReference type="ARBA" id="ARBA00022737"/>
    </source>
</evidence>
<keyword evidence="1 3" id="KW-0853">WD repeat</keyword>
<keyword evidence="2" id="KW-0677">Repeat</keyword>
<sequence>MLNDESLAIDPEIVYDRLISIDQPGAIDGVYDLVIARIDQTSKPAVVEMLGMLLAAFEPLTSDDLEHLIKHAKGQGSAKALARVLGTVLKEDPITHLIQFRHPTFVEYLRRCCVAPAADVSGRIYINISHAHGQVASWCLSGLRSRTEGLKFNICQIESSFYLNRQIPDLEARVNKYISRRLRYASLHWPFHVSAMDDGSGHELQSELAHIVKSPFALYWMEILSVTGGVMRAVSGLGAAAQRQSIEKETRHRMNDIRRFLMAFSVPIQDSAPHIYISSLPFSPRGSKLHIEGLEEHIHALKVTRGLDETYPGLPRILQGHQALVTAVAFSPDGSRIVSGSDDKTLRLWDAETGQPLGEPLRGHQGSISTVAFSPDRTRVASGSNDNTIQIRRVHNSNLDATSAHSASSDHGKSASAIFVPGIGECSLLPDGWVQSSGRFIFWVPPPNRHGIQNPDLLLTMPTSSHLQYETSATVHQDFKL</sequence>
<dbReference type="Gene3D" id="2.130.10.10">
    <property type="entry name" value="YVTN repeat-like/Quinoprotein amine dehydrogenase"/>
    <property type="match status" value="1"/>
</dbReference>
<proteinExistence type="predicted"/>
<reference evidence="4 5" key="1">
    <citation type="journal article" date="2011" name="PLoS Pathog.">
        <title>Endophytic Life Strategies Decoded by Genome and Transcriptome Analyses of the Mutualistic Root Symbiont Piriformospora indica.</title>
        <authorList>
            <person name="Zuccaro A."/>
            <person name="Lahrmann U."/>
            <person name="Guldener U."/>
            <person name="Langen G."/>
            <person name="Pfiffi S."/>
            <person name="Biedenkopf D."/>
            <person name="Wong P."/>
            <person name="Samans B."/>
            <person name="Grimm C."/>
            <person name="Basiewicz M."/>
            <person name="Murat C."/>
            <person name="Martin F."/>
            <person name="Kogel K.H."/>
        </authorList>
    </citation>
    <scope>NUCLEOTIDE SEQUENCE [LARGE SCALE GENOMIC DNA]</scope>
    <source>
        <strain evidence="4 5">DSM 11827</strain>
    </source>
</reference>
<dbReference type="InterPro" id="IPR036322">
    <property type="entry name" value="WD40_repeat_dom_sf"/>
</dbReference>
<feature type="repeat" description="WD" evidence="3">
    <location>
        <begin position="318"/>
        <end position="359"/>
    </location>
</feature>
<evidence type="ECO:0000313" key="5">
    <source>
        <dbReference type="Proteomes" id="UP000007148"/>
    </source>
</evidence>
<dbReference type="eggNOG" id="KOG0266">
    <property type="taxonomic scope" value="Eukaryota"/>
</dbReference>
<dbReference type="AlphaFoldDB" id="G4TZK5"/>
<dbReference type="InterPro" id="IPR001680">
    <property type="entry name" value="WD40_rpt"/>
</dbReference>
<dbReference type="OrthoDB" id="538223at2759"/>
<dbReference type="SMART" id="SM00320">
    <property type="entry name" value="WD40"/>
    <property type="match status" value="2"/>
</dbReference>
<dbReference type="SUPFAM" id="SSF50978">
    <property type="entry name" value="WD40 repeat-like"/>
    <property type="match status" value="1"/>
</dbReference>
<dbReference type="PROSITE" id="PS50082">
    <property type="entry name" value="WD_REPEATS_2"/>
    <property type="match status" value="2"/>
</dbReference>
<accession>G4TZK5</accession>
<comment type="caution">
    <text evidence="4">The sequence shown here is derived from an EMBL/GenBank/DDBJ whole genome shotgun (WGS) entry which is preliminary data.</text>
</comment>
<feature type="repeat" description="WD" evidence="3">
    <location>
        <begin position="361"/>
        <end position="402"/>
    </location>
</feature>
<gene>
    <name evidence="4" type="ORF">PIIN_10736</name>
</gene>
<keyword evidence="5" id="KW-1185">Reference proteome</keyword>
<dbReference type="PROSITE" id="PS50294">
    <property type="entry name" value="WD_REPEATS_REGION"/>
    <property type="match status" value="2"/>
</dbReference>
<dbReference type="PANTHER" id="PTHR19848">
    <property type="entry name" value="WD40 REPEAT PROTEIN"/>
    <property type="match status" value="1"/>
</dbReference>
<dbReference type="Pfam" id="PF00400">
    <property type="entry name" value="WD40"/>
    <property type="match status" value="2"/>
</dbReference>
<dbReference type="STRING" id="1109443.G4TZK5"/>
<organism evidence="4 5">
    <name type="scientific">Serendipita indica (strain DSM 11827)</name>
    <name type="common">Root endophyte fungus</name>
    <name type="synonym">Piriformospora indica</name>
    <dbReference type="NCBI Taxonomy" id="1109443"/>
    <lineage>
        <taxon>Eukaryota</taxon>
        <taxon>Fungi</taxon>
        <taxon>Dikarya</taxon>
        <taxon>Basidiomycota</taxon>
        <taxon>Agaricomycotina</taxon>
        <taxon>Agaricomycetes</taxon>
        <taxon>Sebacinales</taxon>
        <taxon>Serendipitaceae</taxon>
        <taxon>Serendipita</taxon>
    </lineage>
</organism>
<evidence type="ECO:0000256" key="1">
    <source>
        <dbReference type="ARBA" id="ARBA00022574"/>
    </source>
</evidence>
<dbReference type="EMBL" id="CAFZ01000968">
    <property type="protein sequence ID" value="CCA76748.1"/>
    <property type="molecule type" value="Genomic_DNA"/>
</dbReference>
<dbReference type="HOGENOM" id="CLU_000288_6_5_1"/>
<name>G4TZK5_SERID</name>
<dbReference type="InterPro" id="IPR015943">
    <property type="entry name" value="WD40/YVTN_repeat-like_dom_sf"/>
</dbReference>
<dbReference type="Proteomes" id="UP000007148">
    <property type="component" value="Unassembled WGS sequence"/>
</dbReference>
<evidence type="ECO:0000313" key="4">
    <source>
        <dbReference type="EMBL" id="CCA76748.1"/>
    </source>
</evidence>
<evidence type="ECO:0000256" key="3">
    <source>
        <dbReference type="PROSITE-ProRule" id="PRU00221"/>
    </source>
</evidence>
<protein>
    <submittedName>
        <fullName evidence="4">Uncharacterized protein</fullName>
    </submittedName>
</protein>
<dbReference type="InterPro" id="IPR019775">
    <property type="entry name" value="WD40_repeat_CS"/>
</dbReference>